<evidence type="ECO:0000313" key="6">
    <source>
        <dbReference type="Proteomes" id="UP000572268"/>
    </source>
</evidence>
<evidence type="ECO:0000313" key="3">
    <source>
        <dbReference type="EMBL" id="KAF4668338.1"/>
    </source>
</evidence>
<dbReference type="InterPro" id="IPR019734">
    <property type="entry name" value="TPR_rpt"/>
</dbReference>
<dbReference type="Proteomes" id="UP000572268">
    <property type="component" value="Unassembled WGS sequence"/>
</dbReference>
<dbReference type="SMART" id="SM00028">
    <property type="entry name" value="TPR"/>
    <property type="match status" value="3"/>
</dbReference>
<evidence type="ECO:0000313" key="4">
    <source>
        <dbReference type="EMBL" id="KAF4673892.1"/>
    </source>
</evidence>
<dbReference type="SUPFAM" id="SSF48452">
    <property type="entry name" value="TPR-like"/>
    <property type="match status" value="1"/>
</dbReference>
<organism evidence="4 6">
    <name type="scientific">Perkinsus olseni</name>
    <name type="common">Perkinsus atlanticus</name>
    <dbReference type="NCBI Taxonomy" id="32597"/>
    <lineage>
        <taxon>Eukaryota</taxon>
        <taxon>Sar</taxon>
        <taxon>Alveolata</taxon>
        <taxon>Perkinsozoa</taxon>
        <taxon>Perkinsea</taxon>
        <taxon>Perkinsida</taxon>
        <taxon>Perkinsidae</taxon>
        <taxon>Perkinsus</taxon>
    </lineage>
</organism>
<evidence type="ECO:0000256" key="1">
    <source>
        <dbReference type="PROSITE-ProRule" id="PRU00339"/>
    </source>
</evidence>
<dbReference type="EMBL" id="JABANN010000040">
    <property type="protein sequence ID" value="KAF4673892.1"/>
    <property type="molecule type" value="Genomic_DNA"/>
</dbReference>
<feature type="region of interest" description="Disordered" evidence="2">
    <location>
        <begin position="228"/>
        <end position="278"/>
    </location>
</feature>
<dbReference type="OrthoDB" id="298012at2759"/>
<gene>
    <name evidence="4" type="ORF">FOL46_006300</name>
    <name evidence="3" type="ORF">FOZ61_006577</name>
</gene>
<comment type="caution">
    <text evidence="4">The sequence shown here is derived from an EMBL/GenBank/DDBJ whole genome shotgun (WGS) entry which is preliminary data.</text>
</comment>
<dbReference type="Proteomes" id="UP000570595">
    <property type="component" value="Unassembled WGS sequence"/>
</dbReference>
<dbReference type="PANTHER" id="PTHR48313">
    <property type="entry name" value="TPR_REGION DOMAIN-CONTAINING PROTEIN"/>
    <property type="match status" value="1"/>
</dbReference>
<feature type="compositionally biased region" description="Low complexity" evidence="2">
    <location>
        <begin position="240"/>
        <end position="263"/>
    </location>
</feature>
<evidence type="ECO:0008006" key="7">
    <source>
        <dbReference type="Google" id="ProtNLM"/>
    </source>
</evidence>
<dbReference type="Gene3D" id="1.25.40.10">
    <property type="entry name" value="Tetratricopeptide repeat domain"/>
    <property type="match status" value="1"/>
</dbReference>
<evidence type="ECO:0000313" key="5">
    <source>
        <dbReference type="Proteomes" id="UP000570595"/>
    </source>
</evidence>
<accession>A0A7J6MQP7</accession>
<feature type="region of interest" description="Disordered" evidence="2">
    <location>
        <begin position="477"/>
        <end position="519"/>
    </location>
</feature>
<proteinExistence type="predicted"/>
<feature type="region of interest" description="Disordered" evidence="2">
    <location>
        <begin position="356"/>
        <end position="379"/>
    </location>
</feature>
<protein>
    <recommendedName>
        <fullName evidence="7">Stress-induced-phosphoprotein 1</fullName>
    </recommendedName>
</protein>
<name>A0A7J6MQP7_PEROL</name>
<dbReference type="PANTHER" id="PTHR48313:SF1">
    <property type="entry name" value="OUTER ENVELOPE PROTEIN 61"/>
    <property type="match status" value="1"/>
</dbReference>
<evidence type="ECO:0000256" key="2">
    <source>
        <dbReference type="SAM" id="MobiDB-lite"/>
    </source>
</evidence>
<dbReference type="EMBL" id="JABAHT010000038">
    <property type="protein sequence ID" value="KAF4668338.1"/>
    <property type="molecule type" value="Genomic_DNA"/>
</dbReference>
<dbReference type="AlphaFoldDB" id="A0A7J6MQP7"/>
<dbReference type="InterPro" id="IPR011990">
    <property type="entry name" value="TPR-like_helical_dom_sf"/>
</dbReference>
<feature type="compositionally biased region" description="Low complexity" evidence="2">
    <location>
        <begin position="481"/>
        <end position="500"/>
    </location>
</feature>
<feature type="repeat" description="TPR" evidence="1">
    <location>
        <begin position="170"/>
        <end position="203"/>
    </location>
</feature>
<keyword evidence="1" id="KW-0802">TPR repeat</keyword>
<dbReference type="PROSITE" id="PS50005">
    <property type="entry name" value="TPR"/>
    <property type="match status" value="1"/>
</dbReference>
<sequence>MFSPEMMQAAQNMMANMSPEQMAQMTEMAKNMDPNMMRNMMGGQGMPAGGISREQMDQAAEQMRNMSPEEMRNAMGQAQAQQSNAMQYYLNATNSLKAEGNALVKEQKYDEALEKYTRGLDNVKSYNTPAVLTLQMALCSNAALCCLKLEKYDECRDYCDRVLQQDPKAVKALYRRGVAYRELKETDKAYLDLSIAARLSPNDEVLVADFMEFKKTLPADYIVPTEESISDGEDAVAEKSSSSASTTNGSASTTPASSSNSAADLQREVSAKLASDPEMVKKMQDMMKDMTPEEMEELRRVQMTGGAPADSAAARKFAEKLRNQDPNLVQKMKDMVDSLPKDQVDELRKAAASGTAVASSTGSGAAPQVPSAAGSAGLAEASRMMQENPDVMNQMSDMMAGMSDEQFESMLKMSGMGASSQDAAAMREMMRNKDMMKAMGDMVKNMSPEQMDAMSQAALAKGNFEDHGGGGIWKRLRRDAASSSSAKPSSSAASSGSSAADGVPPTDAPKMPAHPGDIFKDPQMLKSMEAMINSMPDDVLENLIAQQAGAQAGDGTAPPAALPKWLSGRVMKFFLKIIMKLARLVIFIRNLFAAMFSRRGKYIIALLVLLFAVYQQYISGGGQVEDASA</sequence>
<reference evidence="5 6" key="1">
    <citation type="submission" date="2020-04" db="EMBL/GenBank/DDBJ databases">
        <title>Perkinsus olseni comparative genomics.</title>
        <authorList>
            <person name="Bogema D.R."/>
        </authorList>
    </citation>
    <scope>NUCLEOTIDE SEQUENCE [LARGE SCALE GENOMIC DNA]</scope>
    <source>
        <strain evidence="3">ATCC PRA-179</strain>
        <strain evidence="4">ATCC PRA-31</strain>
    </source>
</reference>